<name>A0A523V068_UNCAE</name>
<feature type="domain" description="Putative heavy-metal chelation" evidence="1">
    <location>
        <begin position="103"/>
        <end position="242"/>
    </location>
</feature>
<sequence length="250" mass="26982">MIVDQLISEVRDAAKKRVAVDVRIGLKYTAVLLDDGDCGLAATLSHQLPYPLEYPGNFRNRGAGELIDLARSTSILPSSVGVAAINALLKPENTEIVTGDITKYLRISKKDTVGMVGAFLPLIPWVQSRAGKLFVFERHPLQGAGEYQPDWAEPLLLPKCSVGIITAASIANKTIDSLLEYLKGAHMVVLAGPTTPLSSKVFKRSRINILSGIKVIDPHKLLEIVSQGGGTRDFGHSVKKVNIILRPKGA</sequence>
<dbReference type="Gene3D" id="3.30.390.100">
    <property type="match status" value="1"/>
</dbReference>
<evidence type="ECO:0008006" key="5">
    <source>
        <dbReference type="Google" id="ProtNLM"/>
    </source>
</evidence>
<evidence type="ECO:0000259" key="1">
    <source>
        <dbReference type="Pfam" id="PF04016"/>
    </source>
</evidence>
<dbReference type="Gene3D" id="3.40.50.11590">
    <property type="match status" value="1"/>
</dbReference>
<dbReference type="Pfam" id="PF13938">
    <property type="entry name" value="DUF4213"/>
    <property type="match status" value="1"/>
</dbReference>
<dbReference type="Pfam" id="PF04016">
    <property type="entry name" value="DUF364"/>
    <property type="match status" value="1"/>
</dbReference>
<evidence type="ECO:0000259" key="2">
    <source>
        <dbReference type="Pfam" id="PF13938"/>
    </source>
</evidence>
<accession>A0A523V068</accession>
<dbReference type="SUPFAM" id="SSF159713">
    <property type="entry name" value="Dhaf3308-like"/>
    <property type="match status" value="1"/>
</dbReference>
<proteinExistence type="predicted"/>
<evidence type="ECO:0000313" key="4">
    <source>
        <dbReference type="Proteomes" id="UP000320679"/>
    </source>
</evidence>
<organism evidence="3 4">
    <name type="scientific">Aerophobetes bacterium</name>
    <dbReference type="NCBI Taxonomy" id="2030807"/>
    <lineage>
        <taxon>Bacteria</taxon>
        <taxon>Candidatus Aerophobota</taxon>
    </lineage>
</organism>
<gene>
    <name evidence="3" type="ORF">E3J59_01035</name>
</gene>
<dbReference type="InterPro" id="IPR007161">
    <property type="entry name" value="DUF364"/>
</dbReference>
<dbReference type="InterPro" id="IPR025251">
    <property type="entry name" value="DUF4213"/>
</dbReference>
<dbReference type="AlphaFoldDB" id="A0A523V068"/>
<feature type="domain" description="DUF4213" evidence="2">
    <location>
        <begin position="9"/>
        <end position="89"/>
    </location>
</feature>
<dbReference type="Proteomes" id="UP000320679">
    <property type="component" value="Unassembled WGS sequence"/>
</dbReference>
<protein>
    <recommendedName>
        <fullName evidence="5">DUF364 domain-containing protein</fullName>
    </recommendedName>
</protein>
<evidence type="ECO:0000313" key="3">
    <source>
        <dbReference type="EMBL" id="TET48176.1"/>
    </source>
</evidence>
<dbReference type="EMBL" id="SOJK01000046">
    <property type="protein sequence ID" value="TET48176.1"/>
    <property type="molecule type" value="Genomic_DNA"/>
</dbReference>
<comment type="caution">
    <text evidence="3">The sequence shown here is derived from an EMBL/GenBank/DDBJ whole genome shotgun (WGS) entry which is preliminary data.</text>
</comment>
<reference evidence="3 4" key="1">
    <citation type="submission" date="2019-03" db="EMBL/GenBank/DDBJ databases">
        <title>Metabolic potential of uncultured bacteria and archaea associated with petroleum seepage in deep-sea sediments.</title>
        <authorList>
            <person name="Dong X."/>
            <person name="Hubert C."/>
        </authorList>
    </citation>
    <scope>NUCLEOTIDE SEQUENCE [LARGE SCALE GENOMIC DNA]</scope>
    <source>
        <strain evidence="3">E29_bin78</strain>
    </source>
</reference>